<gene>
    <name evidence="1" type="ORF">LNINA_LOCUS4807</name>
</gene>
<name>A0AAV1J9E3_9NEOP</name>
<proteinExistence type="predicted"/>
<comment type="caution">
    <text evidence="1">The sequence shown here is derived from an EMBL/GenBank/DDBJ whole genome shotgun (WGS) entry which is preliminary data.</text>
</comment>
<reference evidence="1 2" key="1">
    <citation type="submission" date="2023-11" db="EMBL/GenBank/DDBJ databases">
        <authorList>
            <person name="Okamura Y."/>
        </authorList>
    </citation>
    <scope>NUCLEOTIDE SEQUENCE [LARGE SCALE GENOMIC DNA]</scope>
</reference>
<evidence type="ECO:0000313" key="1">
    <source>
        <dbReference type="EMBL" id="CAK1545121.1"/>
    </source>
</evidence>
<dbReference type="EMBL" id="CAVLEF010000006">
    <property type="protein sequence ID" value="CAK1545121.1"/>
    <property type="molecule type" value="Genomic_DNA"/>
</dbReference>
<organism evidence="1 2">
    <name type="scientific">Leptosia nina</name>
    <dbReference type="NCBI Taxonomy" id="320188"/>
    <lineage>
        <taxon>Eukaryota</taxon>
        <taxon>Metazoa</taxon>
        <taxon>Ecdysozoa</taxon>
        <taxon>Arthropoda</taxon>
        <taxon>Hexapoda</taxon>
        <taxon>Insecta</taxon>
        <taxon>Pterygota</taxon>
        <taxon>Neoptera</taxon>
        <taxon>Endopterygota</taxon>
        <taxon>Lepidoptera</taxon>
        <taxon>Glossata</taxon>
        <taxon>Ditrysia</taxon>
        <taxon>Papilionoidea</taxon>
        <taxon>Pieridae</taxon>
        <taxon>Pierinae</taxon>
        <taxon>Leptosia</taxon>
    </lineage>
</organism>
<accession>A0AAV1J9E3</accession>
<keyword evidence="2" id="KW-1185">Reference proteome</keyword>
<dbReference type="AlphaFoldDB" id="A0AAV1J9E3"/>
<evidence type="ECO:0000313" key="2">
    <source>
        <dbReference type="Proteomes" id="UP001497472"/>
    </source>
</evidence>
<dbReference type="Proteomes" id="UP001497472">
    <property type="component" value="Unassembled WGS sequence"/>
</dbReference>
<sequence length="104" mass="12037">MYDYLDSIEYNIHKKSKQYVRIQRKSDERAEAGHKLCKYCDLSRANIGDISAVQPLSETPGGTREECVQCDKHLSCKYLQEEPTLKHFRVSSITQHCSERLKTA</sequence>
<protein>
    <submittedName>
        <fullName evidence="1">Uncharacterized protein</fullName>
    </submittedName>
</protein>